<dbReference type="OrthoDB" id="2096480at2759"/>
<evidence type="ECO:0000313" key="5">
    <source>
        <dbReference type="EMBL" id="ATZ45881.1"/>
    </source>
</evidence>
<dbReference type="Pfam" id="PF01494">
    <property type="entry name" value="FAD_binding_3"/>
    <property type="match status" value="1"/>
</dbReference>
<keyword evidence="2" id="KW-0274">FAD</keyword>
<accession>A0A384J5Z8</accession>
<keyword evidence="3" id="KW-0560">Oxidoreductase</keyword>
<keyword evidence="6" id="KW-1185">Reference proteome</keyword>
<dbReference type="GO" id="GO:0071949">
    <property type="term" value="F:FAD binding"/>
    <property type="evidence" value="ECO:0007669"/>
    <property type="project" value="InterPro"/>
</dbReference>
<evidence type="ECO:0000259" key="4">
    <source>
        <dbReference type="Pfam" id="PF01494"/>
    </source>
</evidence>
<dbReference type="PANTHER" id="PTHR43004">
    <property type="entry name" value="TRK SYSTEM POTASSIUM UPTAKE PROTEIN"/>
    <property type="match status" value="1"/>
</dbReference>
<evidence type="ECO:0000256" key="2">
    <source>
        <dbReference type="ARBA" id="ARBA00022827"/>
    </source>
</evidence>
<evidence type="ECO:0000256" key="1">
    <source>
        <dbReference type="ARBA" id="ARBA00022630"/>
    </source>
</evidence>
<organism evidence="5 6">
    <name type="scientific">Botryotinia fuckeliana (strain B05.10)</name>
    <name type="common">Noble rot fungus</name>
    <name type="synonym">Botrytis cinerea</name>
    <dbReference type="NCBI Taxonomy" id="332648"/>
    <lineage>
        <taxon>Eukaryota</taxon>
        <taxon>Fungi</taxon>
        <taxon>Dikarya</taxon>
        <taxon>Ascomycota</taxon>
        <taxon>Pezizomycotina</taxon>
        <taxon>Leotiomycetes</taxon>
        <taxon>Helotiales</taxon>
        <taxon>Sclerotiniaceae</taxon>
        <taxon>Botrytis</taxon>
    </lineage>
</organism>
<dbReference type="Gene3D" id="3.50.50.60">
    <property type="entry name" value="FAD/NAD(P)-binding domain"/>
    <property type="match status" value="1"/>
</dbReference>
<dbReference type="InterPro" id="IPR002938">
    <property type="entry name" value="FAD-bd"/>
</dbReference>
<reference evidence="5 6" key="1">
    <citation type="journal article" date="2011" name="PLoS Genet.">
        <title>Genomic analysis of the necrotrophic fungal pathogens Sclerotinia sclerotiorum and Botrytis cinerea.</title>
        <authorList>
            <person name="Amselem J."/>
            <person name="Cuomo C.A."/>
            <person name="van Kan J.A."/>
            <person name="Viaud M."/>
            <person name="Benito E.P."/>
            <person name="Couloux A."/>
            <person name="Coutinho P.M."/>
            <person name="de Vries R.P."/>
            <person name="Dyer P.S."/>
            <person name="Fillinger S."/>
            <person name="Fournier E."/>
            <person name="Gout L."/>
            <person name="Hahn M."/>
            <person name="Kohn L."/>
            <person name="Lapalu N."/>
            <person name="Plummer K.M."/>
            <person name="Pradier J.M."/>
            <person name="Quevillon E."/>
            <person name="Sharon A."/>
            <person name="Simon A."/>
            <person name="ten Have A."/>
            <person name="Tudzynski B."/>
            <person name="Tudzynski P."/>
            <person name="Wincker P."/>
            <person name="Andrew M."/>
            <person name="Anthouard V."/>
            <person name="Beever R.E."/>
            <person name="Beffa R."/>
            <person name="Benoit I."/>
            <person name="Bouzid O."/>
            <person name="Brault B."/>
            <person name="Chen Z."/>
            <person name="Choquer M."/>
            <person name="Collemare J."/>
            <person name="Cotton P."/>
            <person name="Danchin E.G."/>
            <person name="Da Silva C."/>
            <person name="Gautier A."/>
            <person name="Giraud C."/>
            <person name="Giraud T."/>
            <person name="Gonzalez C."/>
            <person name="Grossetete S."/>
            <person name="Guldener U."/>
            <person name="Henrissat B."/>
            <person name="Howlett B.J."/>
            <person name="Kodira C."/>
            <person name="Kretschmer M."/>
            <person name="Lappartient A."/>
            <person name="Leroch M."/>
            <person name="Levis C."/>
            <person name="Mauceli E."/>
            <person name="Neuveglise C."/>
            <person name="Oeser B."/>
            <person name="Pearson M."/>
            <person name="Poulain J."/>
            <person name="Poussereau N."/>
            <person name="Quesneville H."/>
            <person name="Rascle C."/>
            <person name="Schumacher J."/>
            <person name="Segurens B."/>
            <person name="Sexton A."/>
            <person name="Silva E."/>
            <person name="Sirven C."/>
            <person name="Soanes D.M."/>
            <person name="Talbot N.J."/>
            <person name="Templeton M."/>
            <person name="Yandava C."/>
            <person name="Yarden O."/>
            <person name="Zeng Q."/>
            <person name="Rollins J.A."/>
            <person name="Lebrun M.H."/>
            <person name="Dickman M."/>
        </authorList>
    </citation>
    <scope>NUCLEOTIDE SEQUENCE [LARGE SCALE GENOMIC DNA]</scope>
    <source>
        <strain evidence="5 6">B05.10</strain>
    </source>
</reference>
<feature type="domain" description="FAD-binding" evidence="4">
    <location>
        <begin position="6"/>
        <end position="342"/>
    </location>
</feature>
<dbReference type="InterPro" id="IPR036188">
    <property type="entry name" value="FAD/NAD-bd_sf"/>
</dbReference>
<dbReference type="AlphaFoldDB" id="A0A384J5Z8"/>
<dbReference type="PRINTS" id="PR00420">
    <property type="entry name" value="RNGMNOXGNASE"/>
</dbReference>
<dbReference type="PANTHER" id="PTHR43004:SF13">
    <property type="entry name" value="FAD-BINDING DOMAIN-CONTAINING PROTEIN-RELATED"/>
    <property type="match status" value="1"/>
</dbReference>
<evidence type="ECO:0000313" key="6">
    <source>
        <dbReference type="Proteomes" id="UP000001798"/>
    </source>
</evidence>
<dbReference type="GeneID" id="5441995"/>
<dbReference type="KEGG" id="bfu:BCIN_01g05830"/>
<proteinExistence type="predicted"/>
<keyword evidence="1" id="KW-0285">Flavoprotein</keyword>
<dbReference type="InterPro" id="IPR050641">
    <property type="entry name" value="RIFMO-like"/>
</dbReference>
<reference evidence="5 6" key="3">
    <citation type="journal article" date="2017" name="Mol. Plant Pathol.">
        <title>A gapless genome sequence of the fungus Botrytis cinerea.</title>
        <authorList>
            <person name="Van Kan J.A."/>
            <person name="Stassen J.H."/>
            <person name="Mosbach A."/>
            <person name="Van Der Lee T.A."/>
            <person name="Faino L."/>
            <person name="Farmer A.D."/>
            <person name="Papasotiriou D.G."/>
            <person name="Zhou S."/>
            <person name="Seidl M.F."/>
            <person name="Cottam E."/>
            <person name="Edel D."/>
            <person name="Hahn M."/>
            <person name="Schwartz D.C."/>
            <person name="Dietrich R.A."/>
            <person name="Widdison S."/>
            <person name="Scalliet G."/>
        </authorList>
    </citation>
    <scope>NUCLEOTIDE SEQUENCE [LARGE SCALE GENOMIC DNA]</scope>
    <source>
        <strain evidence="5 6">B05.10</strain>
    </source>
</reference>
<evidence type="ECO:0000256" key="3">
    <source>
        <dbReference type="ARBA" id="ARBA00023002"/>
    </source>
</evidence>
<dbReference type="OMA" id="WFITVTK"/>
<dbReference type="EMBL" id="CP009805">
    <property type="protein sequence ID" value="ATZ45881.1"/>
    <property type="molecule type" value="Genomic_DNA"/>
</dbReference>
<dbReference type="Proteomes" id="UP000001798">
    <property type="component" value="Chromosome 1"/>
</dbReference>
<name>A0A384J5Z8_BOTFB</name>
<dbReference type="SUPFAM" id="SSF51905">
    <property type="entry name" value="FAD/NAD(P)-binding domain"/>
    <property type="match status" value="1"/>
</dbReference>
<reference evidence="5 6" key="2">
    <citation type="journal article" date="2012" name="Eukaryot. Cell">
        <title>Genome update of Botrytis cinerea strains B05.10 and T4.</title>
        <authorList>
            <person name="Staats M."/>
            <person name="van Kan J.A."/>
        </authorList>
    </citation>
    <scope>NUCLEOTIDE SEQUENCE [LARGE SCALE GENOMIC DNA]</scope>
    <source>
        <strain evidence="5 6">B05.10</strain>
    </source>
</reference>
<dbReference type="VEuPathDB" id="FungiDB:Bcin01g05830"/>
<protein>
    <recommendedName>
        <fullName evidence="4">FAD-binding domain-containing protein</fullName>
    </recommendedName>
</protein>
<gene>
    <name evidence="5" type="ORF">BCIN_01g05830</name>
</gene>
<sequence>MASSEHTVVVIGAGPVGLFTALLLAKGGVKVTLYESGEGIDQSPRAVGYFPPTMEEFAKAGIIQDVIEAGDVVSDGCAWRNSKGDVLASITPPSDDKSFAAVLSQPELGAILLKRLLETGNAEVRFNESLMRLEQNDDAVTYWTVGKASAEEVEHQCQYLVGADGGRSKVRRTVGIEFEGFTFDNLQFVAVNFQYPVSELGWKKANYIVDPVNWGVVVKRGKGSRWRFATGFRKAESLTVLDKTTIQAVKDRLGRLLPGDTSQIQYEGMAPYLVHHRCASRFQERRVLLAGDAAHLNNPIGGLGLTTGLLDAAHLAKALKQVLNGGLDINVLATYAETRRRVFLEKTNPISLANLRRLHSDDPKVTKQREEEFAHINNPKDFINTIRLGLPDFALTSTSDRIFDTQSEVTWFISVSKIPEWTDEKFVHEYKTVHADMARPKSDQVTPIKRYIQLSSSPISIEGAERPSWNYVTCLTWPSLFIVHAGFSNPGYKASAGAHVFCRLDQVGSLAQQVVKYSKENPSEKPDVEAAQCLIFHKRSSASDEYPEKWFTDRAAKWRDVEASDDRLRTYILYRDVTPKDTEYFFRDTQFTKGSWNEYKAVEAFYFKDETASTAFLQQHGKEVIEGAVGETQAVVGVPDIIV</sequence>
<dbReference type="GO" id="GO:0016709">
    <property type="term" value="F:oxidoreductase activity, acting on paired donors, with incorporation or reduction of molecular oxygen, NAD(P)H as one donor, and incorporation of one atom of oxygen"/>
    <property type="evidence" value="ECO:0007669"/>
    <property type="project" value="UniProtKB-ARBA"/>
</dbReference>
<dbReference type="RefSeq" id="XP_001561347.1">
    <property type="nucleotide sequence ID" value="XM_001561297.2"/>
</dbReference>
<dbReference type="Gene3D" id="3.30.9.10">
    <property type="entry name" value="D-Amino Acid Oxidase, subunit A, domain 2"/>
    <property type="match status" value="1"/>
</dbReference>